<organism evidence="2 3">
    <name type="scientific">Capsicum baccatum</name>
    <name type="common">Peruvian pepper</name>
    <dbReference type="NCBI Taxonomy" id="33114"/>
    <lineage>
        <taxon>Eukaryota</taxon>
        <taxon>Viridiplantae</taxon>
        <taxon>Streptophyta</taxon>
        <taxon>Embryophyta</taxon>
        <taxon>Tracheophyta</taxon>
        <taxon>Spermatophyta</taxon>
        <taxon>Magnoliopsida</taxon>
        <taxon>eudicotyledons</taxon>
        <taxon>Gunneridae</taxon>
        <taxon>Pentapetalae</taxon>
        <taxon>asterids</taxon>
        <taxon>lamiids</taxon>
        <taxon>Solanales</taxon>
        <taxon>Solanaceae</taxon>
        <taxon>Solanoideae</taxon>
        <taxon>Capsiceae</taxon>
        <taxon>Capsicum</taxon>
    </lineage>
</organism>
<dbReference type="OrthoDB" id="1305596at2759"/>
<keyword evidence="3" id="KW-1185">Reference proteome</keyword>
<feature type="compositionally biased region" description="Basic and acidic residues" evidence="1">
    <location>
        <begin position="43"/>
        <end position="53"/>
    </location>
</feature>
<gene>
    <name evidence="2" type="ORF">CQW23_02103</name>
</gene>
<proteinExistence type="predicted"/>
<name>A0A2G2XQJ3_CAPBA</name>
<reference evidence="3" key="2">
    <citation type="journal article" date="2017" name="J. Anim. Genet.">
        <title>Multiple reference genome sequences of hot pepper reveal the massive evolution of plant disease resistance genes by retroduplication.</title>
        <authorList>
            <person name="Kim S."/>
            <person name="Park J."/>
            <person name="Yeom S.-I."/>
            <person name="Kim Y.-M."/>
            <person name="Seo E."/>
            <person name="Kim K.-T."/>
            <person name="Kim M.-S."/>
            <person name="Lee J.M."/>
            <person name="Cheong K."/>
            <person name="Shin H.-S."/>
            <person name="Kim S.-B."/>
            <person name="Han K."/>
            <person name="Lee J."/>
            <person name="Park M."/>
            <person name="Lee H.-A."/>
            <person name="Lee H.-Y."/>
            <person name="Lee Y."/>
            <person name="Oh S."/>
            <person name="Lee J.H."/>
            <person name="Choi E."/>
            <person name="Choi E."/>
            <person name="Lee S.E."/>
            <person name="Jeon J."/>
            <person name="Kim H."/>
            <person name="Choi G."/>
            <person name="Song H."/>
            <person name="Lee J."/>
            <person name="Lee S.-C."/>
            <person name="Kwon J.-K."/>
            <person name="Lee H.-Y."/>
            <person name="Koo N."/>
            <person name="Hong Y."/>
            <person name="Kim R.W."/>
            <person name="Kang W.-H."/>
            <person name="Huh J.H."/>
            <person name="Kang B.-C."/>
            <person name="Yang T.-J."/>
            <person name="Lee Y.-H."/>
            <person name="Bennetzen J.L."/>
            <person name="Choi D."/>
        </authorList>
    </citation>
    <scope>NUCLEOTIDE SEQUENCE [LARGE SCALE GENOMIC DNA]</scope>
    <source>
        <strain evidence="3">cv. PBC81</strain>
    </source>
</reference>
<dbReference type="Proteomes" id="UP000224567">
    <property type="component" value="Unassembled WGS sequence"/>
</dbReference>
<evidence type="ECO:0000313" key="2">
    <source>
        <dbReference type="EMBL" id="PHT59740.1"/>
    </source>
</evidence>
<comment type="caution">
    <text evidence="2">The sequence shown here is derived from an EMBL/GenBank/DDBJ whole genome shotgun (WGS) entry which is preliminary data.</text>
</comment>
<accession>A0A2G2XQJ3</accession>
<evidence type="ECO:0000313" key="3">
    <source>
        <dbReference type="Proteomes" id="UP000224567"/>
    </source>
</evidence>
<reference evidence="2 3" key="1">
    <citation type="journal article" date="2017" name="Genome Biol.">
        <title>New reference genome sequences of hot pepper reveal the massive evolution of plant disease-resistance genes by retroduplication.</title>
        <authorList>
            <person name="Kim S."/>
            <person name="Park J."/>
            <person name="Yeom S.I."/>
            <person name="Kim Y.M."/>
            <person name="Seo E."/>
            <person name="Kim K.T."/>
            <person name="Kim M.S."/>
            <person name="Lee J.M."/>
            <person name="Cheong K."/>
            <person name="Shin H.S."/>
            <person name="Kim S.B."/>
            <person name="Han K."/>
            <person name="Lee J."/>
            <person name="Park M."/>
            <person name="Lee H.A."/>
            <person name="Lee H.Y."/>
            <person name="Lee Y."/>
            <person name="Oh S."/>
            <person name="Lee J.H."/>
            <person name="Choi E."/>
            <person name="Choi E."/>
            <person name="Lee S.E."/>
            <person name="Jeon J."/>
            <person name="Kim H."/>
            <person name="Choi G."/>
            <person name="Song H."/>
            <person name="Lee J."/>
            <person name="Lee S.C."/>
            <person name="Kwon J.K."/>
            <person name="Lee H.Y."/>
            <person name="Koo N."/>
            <person name="Hong Y."/>
            <person name="Kim R.W."/>
            <person name="Kang W.H."/>
            <person name="Huh J.H."/>
            <person name="Kang B.C."/>
            <person name="Yang T.J."/>
            <person name="Lee Y.H."/>
            <person name="Bennetzen J.L."/>
            <person name="Choi D."/>
        </authorList>
    </citation>
    <scope>NUCLEOTIDE SEQUENCE [LARGE SCALE GENOMIC DNA]</scope>
    <source>
        <strain evidence="3">cv. PBC81</strain>
    </source>
</reference>
<feature type="compositionally biased region" description="Basic residues" evidence="1">
    <location>
        <begin position="54"/>
        <end position="66"/>
    </location>
</feature>
<feature type="region of interest" description="Disordered" evidence="1">
    <location>
        <begin position="43"/>
        <end position="90"/>
    </location>
</feature>
<dbReference type="EMBL" id="MLFT02000001">
    <property type="protein sequence ID" value="PHT59740.1"/>
    <property type="molecule type" value="Genomic_DNA"/>
</dbReference>
<sequence length="149" mass="17022">MNSDLGPSFSLGLSLLESIKEYQQVVNFVPGSFDYEFVGFDENRSKHRNDPHTMKKLQQKHAKKDKKKESGSKKRGSSSSTSKAPAKRRRIVEAIYRDKLPTGLSYIIKEIPPHPLRFESSCNLRFKDEIKEAVGQEVLDLFEKTLFGC</sequence>
<protein>
    <submittedName>
        <fullName evidence="2">Uncharacterized protein</fullName>
    </submittedName>
</protein>
<dbReference type="AlphaFoldDB" id="A0A2G2XQJ3"/>
<evidence type="ECO:0000256" key="1">
    <source>
        <dbReference type="SAM" id="MobiDB-lite"/>
    </source>
</evidence>